<evidence type="ECO:0000313" key="1">
    <source>
        <dbReference type="EMBL" id="SHE85039.1"/>
    </source>
</evidence>
<evidence type="ECO:0008006" key="3">
    <source>
        <dbReference type="Google" id="ProtNLM"/>
    </source>
</evidence>
<protein>
    <recommendedName>
        <fullName evidence="3">Transposase IS200-like domain-containing protein</fullName>
    </recommendedName>
</protein>
<gene>
    <name evidence="1" type="ORF">SAMN05444274_102566</name>
</gene>
<dbReference type="SUPFAM" id="SSF143422">
    <property type="entry name" value="Transposase IS200-like"/>
    <property type="match status" value="1"/>
</dbReference>
<organism evidence="1 2">
    <name type="scientific">Mariniphaga anaerophila</name>
    <dbReference type="NCBI Taxonomy" id="1484053"/>
    <lineage>
        <taxon>Bacteria</taxon>
        <taxon>Pseudomonadati</taxon>
        <taxon>Bacteroidota</taxon>
        <taxon>Bacteroidia</taxon>
        <taxon>Marinilabiliales</taxon>
        <taxon>Prolixibacteraceae</taxon>
        <taxon>Mariniphaga</taxon>
    </lineage>
</organism>
<dbReference type="GO" id="GO:0006313">
    <property type="term" value="P:DNA transposition"/>
    <property type="evidence" value="ECO:0007669"/>
    <property type="project" value="InterPro"/>
</dbReference>
<accession>A0A1M4WUW9</accession>
<dbReference type="GO" id="GO:0004803">
    <property type="term" value="F:transposase activity"/>
    <property type="evidence" value="ECO:0007669"/>
    <property type="project" value="InterPro"/>
</dbReference>
<dbReference type="InterPro" id="IPR036515">
    <property type="entry name" value="Transposase_17_sf"/>
</dbReference>
<dbReference type="GO" id="GO:0003677">
    <property type="term" value="F:DNA binding"/>
    <property type="evidence" value="ECO:0007669"/>
    <property type="project" value="InterPro"/>
</dbReference>
<name>A0A1M4WUW9_9BACT</name>
<sequence>MGPVSLEYGQFYHIYNCGINGCNLFRENENYEYFLHLYDKYVSPVADTFAWVLMRNHFHFLVRIRKEEEISFMGTQTPKVGKTLRGHQQTFRCLTDPKAFPKTSNVFKCK</sequence>
<dbReference type="AlphaFoldDB" id="A0A1M4WUW9"/>
<dbReference type="Gene3D" id="3.30.70.1290">
    <property type="entry name" value="Transposase IS200-like"/>
    <property type="match status" value="1"/>
</dbReference>
<dbReference type="Proteomes" id="UP000184164">
    <property type="component" value="Unassembled WGS sequence"/>
</dbReference>
<reference evidence="1 2" key="1">
    <citation type="submission" date="2016-11" db="EMBL/GenBank/DDBJ databases">
        <authorList>
            <person name="Jaros S."/>
            <person name="Januszkiewicz K."/>
            <person name="Wedrychowicz H."/>
        </authorList>
    </citation>
    <scope>NUCLEOTIDE SEQUENCE [LARGE SCALE GENOMIC DNA]</scope>
    <source>
        <strain evidence="1 2">DSM 26910</strain>
    </source>
</reference>
<dbReference type="STRING" id="1484053.SAMN05444274_102566"/>
<keyword evidence="2" id="KW-1185">Reference proteome</keyword>
<evidence type="ECO:0000313" key="2">
    <source>
        <dbReference type="Proteomes" id="UP000184164"/>
    </source>
</evidence>
<dbReference type="EMBL" id="FQUM01000002">
    <property type="protein sequence ID" value="SHE85039.1"/>
    <property type="molecule type" value="Genomic_DNA"/>
</dbReference>
<proteinExistence type="predicted"/>